<sequence length="295" mass="33483">MEIRKIFLLDDDHPTKVYVKDIRNEMFDPNSSEDVPAATVIEKPTTRDGFSDIKYERVKQEAIDLTIDDHHVPLDAKKPVKQESIDLTGSDSESDDDNFFTSRNNDDAFASSTITSAIDVTHLFDFSSANFLPGPAYMDEDEDSDTTNWEGIFHSSLRSPQALPQTPNRSEKYSLRPRPRPSAHNTPSYANPPPAKRRKRANKENHGNEEENPGWKRAYKVLLKKYNRLQKDYDVLTERVQMAKRDVQRGGTSRSPSRRTHVTQRGVTTLDGASRTNQQPGPPEPHVSNVYSLLS</sequence>
<reference evidence="3" key="1">
    <citation type="journal article" date="2017" name="Nat. Ecol. Evol.">
        <title>Genome expansion and lineage-specific genetic innovations in the forest pathogenic fungi Armillaria.</title>
        <authorList>
            <person name="Sipos G."/>
            <person name="Prasanna A.N."/>
            <person name="Walter M.C."/>
            <person name="O'Connor E."/>
            <person name="Balint B."/>
            <person name="Krizsan K."/>
            <person name="Kiss B."/>
            <person name="Hess J."/>
            <person name="Varga T."/>
            <person name="Slot J."/>
            <person name="Riley R."/>
            <person name="Boka B."/>
            <person name="Rigling D."/>
            <person name="Barry K."/>
            <person name="Lee J."/>
            <person name="Mihaltcheva S."/>
            <person name="LaButti K."/>
            <person name="Lipzen A."/>
            <person name="Waldron R."/>
            <person name="Moloney N.M."/>
            <person name="Sperisen C."/>
            <person name="Kredics L."/>
            <person name="Vagvoelgyi C."/>
            <person name="Patrignani A."/>
            <person name="Fitzpatrick D."/>
            <person name="Nagy I."/>
            <person name="Doyle S."/>
            <person name="Anderson J.B."/>
            <person name="Grigoriev I.V."/>
            <person name="Gueldener U."/>
            <person name="Muensterkoetter M."/>
            <person name="Nagy L.G."/>
        </authorList>
    </citation>
    <scope>NUCLEOTIDE SEQUENCE [LARGE SCALE GENOMIC DNA]</scope>
    <source>
        <strain evidence="3">C18/9</strain>
    </source>
</reference>
<accession>A0A284S9U4</accession>
<keyword evidence="3" id="KW-1185">Reference proteome</keyword>
<proteinExistence type="predicted"/>
<name>A0A284S9U4_ARMOS</name>
<feature type="region of interest" description="Disordered" evidence="1">
    <location>
        <begin position="155"/>
        <end position="212"/>
    </location>
</feature>
<evidence type="ECO:0000313" key="2">
    <source>
        <dbReference type="EMBL" id="SJL17745.1"/>
    </source>
</evidence>
<protein>
    <submittedName>
        <fullName evidence="2">Uncharacterized protein</fullName>
    </submittedName>
</protein>
<dbReference type="Proteomes" id="UP000219338">
    <property type="component" value="Unassembled WGS sequence"/>
</dbReference>
<dbReference type="OrthoDB" id="2929180at2759"/>
<dbReference type="AlphaFoldDB" id="A0A284S9U4"/>
<evidence type="ECO:0000256" key="1">
    <source>
        <dbReference type="SAM" id="MobiDB-lite"/>
    </source>
</evidence>
<feature type="region of interest" description="Disordered" evidence="1">
    <location>
        <begin position="74"/>
        <end position="99"/>
    </location>
</feature>
<organism evidence="2 3">
    <name type="scientific">Armillaria ostoyae</name>
    <name type="common">Armillaria root rot fungus</name>
    <dbReference type="NCBI Taxonomy" id="47428"/>
    <lineage>
        <taxon>Eukaryota</taxon>
        <taxon>Fungi</taxon>
        <taxon>Dikarya</taxon>
        <taxon>Basidiomycota</taxon>
        <taxon>Agaricomycotina</taxon>
        <taxon>Agaricomycetes</taxon>
        <taxon>Agaricomycetidae</taxon>
        <taxon>Agaricales</taxon>
        <taxon>Marasmiineae</taxon>
        <taxon>Physalacriaceae</taxon>
        <taxon>Armillaria</taxon>
    </lineage>
</organism>
<feature type="compositionally biased region" description="Basic and acidic residues" evidence="1">
    <location>
        <begin position="74"/>
        <end position="84"/>
    </location>
</feature>
<gene>
    <name evidence="2" type="ORF">ARMOST_21306</name>
</gene>
<dbReference type="EMBL" id="FUEG01000048">
    <property type="protein sequence ID" value="SJL17745.1"/>
    <property type="molecule type" value="Genomic_DNA"/>
</dbReference>
<dbReference type="OMA" id="PAYMDED"/>
<feature type="compositionally biased region" description="Polar residues" evidence="1">
    <location>
        <begin position="156"/>
        <end position="168"/>
    </location>
</feature>
<feature type="region of interest" description="Disordered" evidence="1">
    <location>
        <begin position="244"/>
        <end position="295"/>
    </location>
</feature>
<evidence type="ECO:0000313" key="3">
    <source>
        <dbReference type="Proteomes" id="UP000219338"/>
    </source>
</evidence>